<accession>A0A1G6WAS2</accession>
<evidence type="ECO:0000256" key="1">
    <source>
        <dbReference type="ARBA" id="ARBA00043967"/>
    </source>
</evidence>
<dbReference type="EMBL" id="FMZO01000011">
    <property type="protein sequence ID" value="SDD62175.1"/>
    <property type="molecule type" value="Genomic_DNA"/>
</dbReference>
<dbReference type="PANTHER" id="PTHR43575:SF1">
    <property type="entry name" value="PROTEIN ABCI7, CHLOROPLASTIC"/>
    <property type="match status" value="1"/>
</dbReference>
<dbReference type="SUPFAM" id="SSF101960">
    <property type="entry name" value="Stabilizer of iron transporter SufD"/>
    <property type="match status" value="1"/>
</dbReference>
<comment type="similarity">
    <text evidence="1">Belongs to the iron-sulfur cluster assembly SufBD family.</text>
</comment>
<dbReference type="RefSeq" id="WP_090391601.1">
    <property type="nucleotide sequence ID" value="NZ_FMZO01000011.1"/>
</dbReference>
<dbReference type="InterPro" id="IPR000825">
    <property type="entry name" value="SUF_FeS_clus_asmbl_SufBD_core"/>
</dbReference>
<dbReference type="PANTHER" id="PTHR43575">
    <property type="entry name" value="PROTEIN ABCI7, CHLOROPLASTIC"/>
    <property type="match status" value="1"/>
</dbReference>
<dbReference type="InterPro" id="IPR011542">
    <property type="entry name" value="SUF_FeS_clus_asmbl_SufD"/>
</dbReference>
<proteinExistence type="inferred from homology"/>
<sequence>MDTITYFKDRFEQLQGQQLDSRLKSLRDDAFSAFEQTGIPTVKHEEWKYTRINDFFNKDYHFTTDLKEQQFRAPELQPFLLPGHEAANSIVFINGHYHAEHSVLRSEELEVISLEAAAHNQYAPVVEKHLGHSADYHKDGINALNTAFIQEGVFIHIQKGKTVNHPVYIYNVTDARSGNIFAQPRALVHVAENAQVEILETFVTVGADESFTNQVFEIAVEENAVLNLCKIQNDAPNSTIVSTTHVHQVGKSVANVVTISLSGGLVRNNLNMVMSAPYCEANLSGLYLQNGHTHVDNHTVVDNRQPNCLSNELYKGIMNGQATGVFNGKIFVRQIAQKTNAYQTNKNILLSGNATVNTKPQLEIFADDVKCSHGCTVGRLDEEALFYLKARGITDATARALLLHGFALDVLEKIGSEDVRAYVNALVTSNLQLD</sequence>
<dbReference type="AlphaFoldDB" id="A0A1G6WAS2"/>
<dbReference type="InterPro" id="IPR045595">
    <property type="entry name" value="SufBD_N"/>
</dbReference>
<dbReference type="Pfam" id="PF19295">
    <property type="entry name" value="SufBD_N"/>
    <property type="match status" value="1"/>
</dbReference>
<evidence type="ECO:0000259" key="2">
    <source>
        <dbReference type="Pfam" id="PF01458"/>
    </source>
</evidence>
<dbReference type="GO" id="GO:0016226">
    <property type="term" value="P:iron-sulfur cluster assembly"/>
    <property type="evidence" value="ECO:0007669"/>
    <property type="project" value="InterPro"/>
</dbReference>
<name>A0A1G6WAS2_NIADE</name>
<dbReference type="Proteomes" id="UP000198757">
    <property type="component" value="Unassembled WGS sequence"/>
</dbReference>
<dbReference type="InterPro" id="IPR055346">
    <property type="entry name" value="Fe-S_cluster_assembly_SufBD"/>
</dbReference>
<dbReference type="STRING" id="1285928.SAMN04487894_11142"/>
<evidence type="ECO:0000259" key="3">
    <source>
        <dbReference type="Pfam" id="PF19295"/>
    </source>
</evidence>
<feature type="domain" description="SUF system FeS cluster assembly SufBD core" evidence="2">
    <location>
        <begin position="179"/>
        <end position="406"/>
    </location>
</feature>
<dbReference type="OrthoDB" id="9768262at2"/>
<gene>
    <name evidence="4" type="ORF">SAMN04487894_11142</name>
</gene>
<organism evidence="4 5">
    <name type="scientific">Niabella drilacis (strain DSM 25811 / CCM 8410 / CCUG 62505 / LMG 26954 / E90)</name>
    <dbReference type="NCBI Taxonomy" id="1285928"/>
    <lineage>
        <taxon>Bacteria</taxon>
        <taxon>Pseudomonadati</taxon>
        <taxon>Bacteroidota</taxon>
        <taxon>Chitinophagia</taxon>
        <taxon>Chitinophagales</taxon>
        <taxon>Chitinophagaceae</taxon>
        <taxon>Niabella</taxon>
    </lineage>
</organism>
<evidence type="ECO:0000313" key="5">
    <source>
        <dbReference type="Proteomes" id="UP000198757"/>
    </source>
</evidence>
<reference evidence="5" key="1">
    <citation type="submission" date="2016-10" db="EMBL/GenBank/DDBJ databases">
        <authorList>
            <person name="Varghese N."/>
            <person name="Submissions S."/>
        </authorList>
    </citation>
    <scope>NUCLEOTIDE SEQUENCE [LARGE SCALE GENOMIC DNA]</scope>
    <source>
        <strain evidence="5">DSM 25811 / CCM 8410 / LMG 26954 / E90</strain>
    </source>
</reference>
<dbReference type="InterPro" id="IPR037284">
    <property type="entry name" value="SUF_FeS_clus_asmbl_SufBD_sf"/>
</dbReference>
<feature type="domain" description="SUF system FeS cluster assembly SufBD N-terminal" evidence="3">
    <location>
        <begin position="6"/>
        <end position="168"/>
    </location>
</feature>
<evidence type="ECO:0000313" key="4">
    <source>
        <dbReference type="EMBL" id="SDD62175.1"/>
    </source>
</evidence>
<protein>
    <submittedName>
        <fullName evidence="4">Fe-S cluster assembly protein SufD</fullName>
    </submittedName>
</protein>
<dbReference type="NCBIfam" id="TIGR01981">
    <property type="entry name" value="sufD"/>
    <property type="match status" value="1"/>
</dbReference>
<dbReference type="Pfam" id="PF01458">
    <property type="entry name" value="SUFBD_core"/>
    <property type="match status" value="1"/>
</dbReference>
<keyword evidence="5" id="KW-1185">Reference proteome</keyword>